<evidence type="ECO:0000256" key="1">
    <source>
        <dbReference type="ARBA" id="ARBA00022617"/>
    </source>
</evidence>
<dbReference type="AlphaFoldDB" id="U2GMU3"/>
<dbReference type="SUPFAM" id="SSF46626">
    <property type="entry name" value="Cytochrome c"/>
    <property type="match status" value="1"/>
</dbReference>
<keyword evidence="3 4" id="KW-0408">Iron</keyword>
<protein>
    <submittedName>
        <fullName evidence="7">Putative cytochrome C-type heme-binding protein periplasmic protein</fullName>
    </submittedName>
</protein>
<evidence type="ECO:0000259" key="6">
    <source>
        <dbReference type="PROSITE" id="PS51007"/>
    </source>
</evidence>
<evidence type="ECO:0000313" key="8">
    <source>
        <dbReference type="Proteomes" id="UP000016620"/>
    </source>
</evidence>
<feature type="chain" id="PRO_5004627448" evidence="5">
    <location>
        <begin position="22"/>
        <end position="185"/>
    </location>
</feature>
<keyword evidence="1 4" id="KW-0349">Heme</keyword>
<dbReference type="RefSeq" id="WP_021088089.1">
    <property type="nucleotide sequence ID" value="NZ_ANNG01000038.1"/>
</dbReference>
<dbReference type="GO" id="GO:0020037">
    <property type="term" value="F:heme binding"/>
    <property type="evidence" value="ECO:0007669"/>
    <property type="project" value="InterPro"/>
</dbReference>
<dbReference type="GO" id="GO:0046872">
    <property type="term" value="F:metal ion binding"/>
    <property type="evidence" value="ECO:0007669"/>
    <property type="project" value="UniProtKB-KW"/>
</dbReference>
<reference evidence="7 8" key="1">
    <citation type="journal article" date="2013" name="BMC Genomics">
        <title>Comparative genomics of Campylobacter concisus isolates reveals genetic diversity and provides insights into disease association.</title>
        <authorList>
            <person name="Deshpande N.P."/>
            <person name="Kaakoush N.O."/>
            <person name="Wilkins M.R."/>
            <person name="Mitchell H.M."/>
        </authorList>
    </citation>
    <scope>NUCLEOTIDE SEQUENCE [LARGE SCALE GENOMIC DNA]</scope>
    <source>
        <strain evidence="7 8">UNSWCS</strain>
    </source>
</reference>
<evidence type="ECO:0000256" key="2">
    <source>
        <dbReference type="ARBA" id="ARBA00022723"/>
    </source>
</evidence>
<dbReference type="InterPro" id="IPR036909">
    <property type="entry name" value="Cyt_c-like_dom_sf"/>
</dbReference>
<dbReference type="Proteomes" id="UP000016620">
    <property type="component" value="Unassembled WGS sequence"/>
</dbReference>
<dbReference type="PATRIC" id="fig|1242968.3.peg.1721"/>
<accession>U2GMU3</accession>
<keyword evidence="5" id="KW-0732">Signal</keyword>
<dbReference type="GO" id="GO:0009055">
    <property type="term" value="F:electron transfer activity"/>
    <property type="evidence" value="ECO:0007669"/>
    <property type="project" value="InterPro"/>
</dbReference>
<keyword evidence="2 4" id="KW-0479">Metal-binding</keyword>
<evidence type="ECO:0000256" key="5">
    <source>
        <dbReference type="SAM" id="SignalP"/>
    </source>
</evidence>
<evidence type="ECO:0000256" key="4">
    <source>
        <dbReference type="PROSITE-ProRule" id="PRU00433"/>
    </source>
</evidence>
<proteinExistence type="predicted"/>
<organism evidence="7 8">
    <name type="scientific">Campylobacter concisus UNSWCS</name>
    <dbReference type="NCBI Taxonomy" id="1242968"/>
    <lineage>
        <taxon>Bacteria</taxon>
        <taxon>Pseudomonadati</taxon>
        <taxon>Campylobacterota</taxon>
        <taxon>Epsilonproteobacteria</taxon>
        <taxon>Campylobacterales</taxon>
        <taxon>Campylobacteraceae</taxon>
        <taxon>Campylobacter</taxon>
    </lineage>
</organism>
<comment type="caution">
    <text evidence="7">The sequence shown here is derived from an EMBL/GenBank/DDBJ whole genome shotgun (WGS) entry which is preliminary data.</text>
</comment>
<evidence type="ECO:0000313" key="7">
    <source>
        <dbReference type="EMBL" id="ERJ27318.1"/>
    </source>
</evidence>
<dbReference type="InterPro" id="IPR009056">
    <property type="entry name" value="Cyt_c-like_dom"/>
</dbReference>
<feature type="signal peptide" evidence="5">
    <location>
        <begin position="1"/>
        <end position="21"/>
    </location>
</feature>
<dbReference type="EMBL" id="ANNG01000038">
    <property type="protein sequence ID" value="ERJ27318.1"/>
    <property type="molecule type" value="Genomic_DNA"/>
</dbReference>
<dbReference type="PROSITE" id="PS51007">
    <property type="entry name" value="CYTC"/>
    <property type="match status" value="1"/>
</dbReference>
<gene>
    <name evidence="7" type="ORF">UNSWCS_753</name>
</gene>
<feature type="domain" description="Cytochrome c" evidence="6">
    <location>
        <begin position="123"/>
        <end position="185"/>
    </location>
</feature>
<sequence length="185" mass="20428">MRKILTLLVFCVSLFASDVYVTSKTPLLDKVNGKEIAIMHVGAKLNVIKDDGKFAEVSYSGFVPQDSINAYSKLGILELDVEAKDPKILKTVKKTMDEYDNEWLQVSITGFVAKDALTSDGTQVLTKGEALFKERCGNCHALHGYDEFSVNVWPSVIETMVGNAGLVGDETEYLVRFLQSKAPLE</sequence>
<name>U2GMU3_9BACT</name>
<evidence type="ECO:0000256" key="3">
    <source>
        <dbReference type="ARBA" id="ARBA00023004"/>
    </source>
</evidence>